<name>A0A6P2PAC1_9BURK</name>
<sequence length="330" mass="37285">MHTETRGISSLPKPRTAAILVTYNRCDYLKLAINSLESQIKQVDSLYIVNNASTDGTAEYLASSGYNSDPRFKIINSTHNEGGAGGFHRGMRQAIEDGYDWLWLLDDDCVAHPAALSELMKIAIGPINDIGFVCSHVVWKDDSPHEMNLPGIRLHSSGQPFNKLLEHNGLLVRSCSFVSALISRDAVLKFGLPFKEMFIWGDDIEYTERITNGEMLGIYAFKSVVTHLTDKNESDDLLRAPPEKFRKHYYGIRNNLFRKRISKGWRPYLLDLAESIFIYNVKIASKRSNSRLSAISTNTRASLASLFFRPSVEYPDQARRPNRKENSSSC</sequence>
<dbReference type="RefSeq" id="WP_175024420.1">
    <property type="nucleotide sequence ID" value="NZ_CABVQC010000037.1"/>
</dbReference>
<organism evidence="2 3">
    <name type="scientific">Burkholderia aenigmatica</name>
    <dbReference type="NCBI Taxonomy" id="2015348"/>
    <lineage>
        <taxon>Bacteria</taxon>
        <taxon>Pseudomonadati</taxon>
        <taxon>Pseudomonadota</taxon>
        <taxon>Betaproteobacteria</taxon>
        <taxon>Burkholderiales</taxon>
        <taxon>Burkholderiaceae</taxon>
        <taxon>Burkholderia</taxon>
        <taxon>Burkholderia cepacia complex</taxon>
    </lineage>
</organism>
<dbReference type="Pfam" id="PF00535">
    <property type="entry name" value="Glycos_transf_2"/>
    <property type="match status" value="1"/>
</dbReference>
<dbReference type="PANTHER" id="PTHR43685">
    <property type="entry name" value="GLYCOSYLTRANSFERASE"/>
    <property type="match status" value="1"/>
</dbReference>
<dbReference type="GO" id="GO:0016740">
    <property type="term" value="F:transferase activity"/>
    <property type="evidence" value="ECO:0007669"/>
    <property type="project" value="UniProtKB-KW"/>
</dbReference>
<dbReference type="CDD" id="cd04185">
    <property type="entry name" value="GT_2_like_b"/>
    <property type="match status" value="1"/>
</dbReference>
<dbReference type="PANTHER" id="PTHR43685:SF2">
    <property type="entry name" value="GLYCOSYLTRANSFERASE 2-LIKE DOMAIN-CONTAINING PROTEIN"/>
    <property type="match status" value="1"/>
</dbReference>
<feature type="domain" description="Glycosyltransferase 2-like" evidence="1">
    <location>
        <begin position="19"/>
        <end position="185"/>
    </location>
</feature>
<dbReference type="SUPFAM" id="SSF53448">
    <property type="entry name" value="Nucleotide-diphospho-sugar transferases"/>
    <property type="match status" value="1"/>
</dbReference>
<evidence type="ECO:0000313" key="3">
    <source>
        <dbReference type="Proteomes" id="UP000494261"/>
    </source>
</evidence>
<reference evidence="2 3" key="1">
    <citation type="submission" date="2019-09" db="EMBL/GenBank/DDBJ databases">
        <authorList>
            <person name="Depoorter E."/>
        </authorList>
    </citation>
    <scope>NUCLEOTIDE SEQUENCE [LARGE SCALE GENOMIC DNA]</scope>
    <source>
        <strain evidence="2">LMG 13014</strain>
    </source>
</reference>
<dbReference type="InterPro" id="IPR001173">
    <property type="entry name" value="Glyco_trans_2-like"/>
</dbReference>
<evidence type="ECO:0000259" key="1">
    <source>
        <dbReference type="Pfam" id="PF00535"/>
    </source>
</evidence>
<evidence type="ECO:0000313" key="2">
    <source>
        <dbReference type="EMBL" id="VWC04383.1"/>
    </source>
</evidence>
<dbReference type="Gene3D" id="3.90.550.10">
    <property type="entry name" value="Spore Coat Polysaccharide Biosynthesis Protein SpsA, Chain A"/>
    <property type="match status" value="1"/>
</dbReference>
<accession>A0A6P2PAC1</accession>
<dbReference type="AlphaFoldDB" id="A0A6P2PAC1"/>
<dbReference type="Proteomes" id="UP000494261">
    <property type="component" value="Unassembled WGS sequence"/>
</dbReference>
<dbReference type="InterPro" id="IPR029044">
    <property type="entry name" value="Nucleotide-diphossugar_trans"/>
</dbReference>
<gene>
    <name evidence="2" type="ORF">BLA13014_04901</name>
</gene>
<dbReference type="InterPro" id="IPR050834">
    <property type="entry name" value="Glycosyltransf_2"/>
</dbReference>
<dbReference type="EMBL" id="CABVQC010000037">
    <property type="protein sequence ID" value="VWC04383.1"/>
    <property type="molecule type" value="Genomic_DNA"/>
</dbReference>
<proteinExistence type="predicted"/>
<protein>
    <submittedName>
        <fullName evidence="2">Glycosyltransferase</fullName>
    </submittedName>
</protein>
<keyword evidence="2" id="KW-0808">Transferase</keyword>